<dbReference type="InterPro" id="IPR001736">
    <property type="entry name" value="PLipase_D/transphosphatidylase"/>
</dbReference>
<comment type="catalytic activity">
    <reaction evidence="1">
        <text>a 1,2-diacyl-sn-glycero-3-phosphocholine + H2O = a 1,2-diacyl-sn-glycero-3-phosphate + choline + H(+)</text>
        <dbReference type="Rhea" id="RHEA:14445"/>
        <dbReference type="ChEBI" id="CHEBI:15354"/>
        <dbReference type="ChEBI" id="CHEBI:15377"/>
        <dbReference type="ChEBI" id="CHEBI:15378"/>
        <dbReference type="ChEBI" id="CHEBI:57643"/>
        <dbReference type="ChEBI" id="CHEBI:58608"/>
        <dbReference type="EC" id="3.1.4.4"/>
    </reaction>
</comment>
<dbReference type="SMART" id="SM00155">
    <property type="entry name" value="PLDc"/>
    <property type="match status" value="2"/>
</dbReference>
<keyword evidence="6" id="KW-0443">Lipid metabolism</keyword>
<dbReference type="InterPro" id="IPR051406">
    <property type="entry name" value="PLD_domain"/>
</dbReference>
<proteinExistence type="inferred from homology"/>
<dbReference type="PROSITE" id="PS50035">
    <property type="entry name" value="PLD"/>
    <property type="match status" value="2"/>
</dbReference>
<evidence type="ECO:0000259" key="7">
    <source>
        <dbReference type="PROSITE" id="PS50035"/>
    </source>
</evidence>
<dbReference type="SUPFAM" id="SSF56024">
    <property type="entry name" value="Phospholipase D/nuclease"/>
    <property type="match status" value="2"/>
</dbReference>
<sequence>MDPIRGFHQKKSSKKIRSFLSFMRINETHLFVLQERFLSWGGGAVYSSLFSWIPARRTLLTPSPYQQKEIFTEKVQKLPTPSSLALIPYWNSPSSESICFFSKHCGHDAINVIETAILSAKTSIFLKIFSISSKKITRALAIKSIQGVSVSMLYHHISTKTYSDLSKTTIELIQFQENSHALLHNKTLIIDKQQIITGNGNFTSASLCEDVNLMMRINNMHLASLMEKNQAGRACIKKQKVRYLPVNRKGEIVKEIQKASSSIQLGMYILTNEAIIKALDEAASQRSVLVTIIIDSITKQQTLGTLKALNSKIRVRAGTLASCIHCKVCIIDHKTVIIGSANWSNRGLNTNKEDLLIISPLTEGQKQDLCTWWHFLCENSTVLAEETKTPKILD</sequence>
<evidence type="ECO:0000313" key="9">
    <source>
        <dbReference type="Proteomes" id="UP000000800"/>
    </source>
</evidence>
<feature type="domain" description="PLD phosphodiesterase" evidence="7">
    <location>
        <begin position="179"/>
        <end position="206"/>
    </location>
</feature>
<dbReference type="Proteomes" id="UP000000800">
    <property type="component" value="Chromosome"/>
</dbReference>
<name>Q9PKM9_CHLMU</name>
<evidence type="ECO:0000256" key="4">
    <source>
        <dbReference type="ARBA" id="ARBA00022801"/>
    </source>
</evidence>
<dbReference type="EC" id="3.1.4.4" evidence="3"/>
<dbReference type="GO" id="GO:0016042">
    <property type="term" value="P:lipid catabolic process"/>
    <property type="evidence" value="ECO:0007669"/>
    <property type="project" value="UniProtKB-KW"/>
</dbReference>
<evidence type="ECO:0000256" key="5">
    <source>
        <dbReference type="ARBA" id="ARBA00022963"/>
    </source>
</evidence>
<dbReference type="GO" id="GO:0006793">
    <property type="term" value="P:phosphorus metabolic process"/>
    <property type="evidence" value="ECO:0007669"/>
    <property type="project" value="UniProtKB-ARBA"/>
</dbReference>
<dbReference type="Gene3D" id="3.30.870.10">
    <property type="entry name" value="Endonuclease Chain A"/>
    <property type="match status" value="2"/>
</dbReference>
<dbReference type="PIR" id="F81702">
    <property type="entry name" value="F81702"/>
</dbReference>
<evidence type="ECO:0000256" key="3">
    <source>
        <dbReference type="ARBA" id="ARBA00012027"/>
    </source>
</evidence>
<dbReference type="eggNOG" id="COG1502">
    <property type="taxonomic scope" value="Bacteria"/>
</dbReference>
<keyword evidence="4" id="KW-0378">Hydrolase</keyword>
<protein>
    <recommendedName>
        <fullName evidence="3">phospholipase D</fullName>
        <ecNumber evidence="3">3.1.4.4</ecNumber>
    </recommendedName>
</protein>
<feature type="domain" description="PLD phosphodiesterase" evidence="7">
    <location>
        <begin position="320"/>
        <end position="347"/>
    </location>
</feature>
<dbReference type="PANTHER" id="PTHR43856:SF1">
    <property type="entry name" value="MITOCHONDRIAL CARDIOLIPIN HYDROLASE"/>
    <property type="match status" value="1"/>
</dbReference>
<keyword evidence="5" id="KW-0442">Lipid degradation</keyword>
<dbReference type="AlphaFoldDB" id="Q9PKM9"/>
<dbReference type="Pfam" id="PF13091">
    <property type="entry name" value="PLDc_2"/>
    <property type="match status" value="2"/>
</dbReference>
<dbReference type="PANTHER" id="PTHR43856">
    <property type="entry name" value="CARDIOLIPIN HYDROLASE"/>
    <property type="match status" value="1"/>
</dbReference>
<gene>
    <name evidence="8" type="ordered locus">TC_0436</name>
</gene>
<accession>Q9PKM9</accession>
<evidence type="ECO:0000256" key="2">
    <source>
        <dbReference type="ARBA" id="ARBA00008664"/>
    </source>
</evidence>
<dbReference type="GO" id="GO:0016891">
    <property type="term" value="F:RNA endonuclease activity producing 5'-phosphomonoesters, hydrolytic mechanism"/>
    <property type="evidence" value="ECO:0007669"/>
    <property type="project" value="TreeGrafter"/>
</dbReference>
<comment type="similarity">
    <text evidence="2">Belongs to the phospholipase D family.</text>
</comment>
<dbReference type="KEGG" id="cmu:TC_0436"/>
<dbReference type="EMBL" id="AE002160">
    <property type="protein sequence ID" value="AAF39290.1"/>
    <property type="molecule type" value="Genomic_DNA"/>
</dbReference>
<dbReference type="HOGENOM" id="CLU_043772_2_0_0"/>
<evidence type="ECO:0000256" key="6">
    <source>
        <dbReference type="ARBA" id="ARBA00023098"/>
    </source>
</evidence>
<dbReference type="CDD" id="cd09116">
    <property type="entry name" value="PLDc_Nuc_like"/>
    <property type="match status" value="1"/>
</dbReference>
<dbReference type="GO" id="GO:0004630">
    <property type="term" value="F:phospholipase D activity"/>
    <property type="evidence" value="ECO:0007669"/>
    <property type="project" value="UniProtKB-EC"/>
</dbReference>
<keyword evidence="9" id="KW-1185">Reference proteome</keyword>
<reference evidence="8 9" key="1">
    <citation type="journal article" date="2000" name="Nucleic Acids Res.">
        <title>Genome sequences of Chlamydia trachomatis MoPn and Chlamydia pneumoniae AR39.</title>
        <authorList>
            <person name="Read T.D."/>
            <person name="Brunham R.C."/>
            <person name="Shen C."/>
            <person name="Gill S.R."/>
            <person name="Heidelberg J.F."/>
            <person name="White O."/>
            <person name="Hickey E.K."/>
            <person name="Peterson J.D."/>
            <person name="Utterback T.R."/>
            <person name="Berry K.J."/>
            <person name="Bass S."/>
            <person name="Linher K.D."/>
            <person name="Weidman J.F."/>
            <person name="Khouri H.M."/>
            <person name="Craven B."/>
            <person name="Bowman C."/>
            <person name="Dodson R.J."/>
            <person name="Gwinn M.L."/>
            <person name="Nelson W.C."/>
            <person name="DeBoy R.T."/>
            <person name="Kolonay J.F."/>
            <person name="McClarty G."/>
            <person name="Salzberg S.L."/>
            <person name="Eisen J.A."/>
            <person name="Fraser C.M."/>
        </authorList>
    </citation>
    <scope>NUCLEOTIDE SEQUENCE [LARGE SCALE GENOMIC DNA]</scope>
    <source>
        <strain evidence="9">MoPn / Nigg</strain>
    </source>
</reference>
<organism evidence="8 9">
    <name type="scientific">Chlamydia muridarum (strain MoPn / Nigg)</name>
    <dbReference type="NCBI Taxonomy" id="243161"/>
    <lineage>
        <taxon>Bacteria</taxon>
        <taxon>Pseudomonadati</taxon>
        <taxon>Chlamydiota</taxon>
        <taxon>Chlamydiia</taxon>
        <taxon>Chlamydiales</taxon>
        <taxon>Chlamydiaceae</taxon>
        <taxon>Chlamydia/Chlamydophila group</taxon>
        <taxon>Chlamydia</taxon>
    </lineage>
</organism>
<dbReference type="InterPro" id="IPR025202">
    <property type="entry name" value="PLD-like_dom"/>
</dbReference>
<evidence type="ECO:0000256" key="1">
    <source>
        <dbReference type="ARBA" id="ARBA00000798"/>
    </source>
</evidence>
<evidence type="ECO:0000313" key="8">
    <source>
        <dbReference type="EMBL" id="AAF39290.1"/>
    </source>
</evidence>